<dbReference type="RefSeq" id="WP_209544685.1">
    <property type="nucleotide sequence ID" value="NZ_BAAADX010000001.1"/>
</dbReference>
<dbReference type="InterPro" id="IPR001789">
    <property type="entry name" value="Sig_transdc_resp-reg_receiver"/>
</dbReference>
<dbReference type="InterPro" id="IPR013656">
    <property type="entry name" value="PAS_4"/>
</dbReference>
<keyword evidence="1 6" id="KW-0597">Phosphoprotein</keyword>
<accession>A0A8J7UMV7</accession>
<dbReference type="CDD" id="cd00156">
    <property type="entry name" value="REC"/>
    <property type="match status" value="1"/>
</dbReference>
<evidence type="ECO:0000256" key="6">
    <source>
        <dbReference type="PROSITE-ProRule" id="PRU00169"/>
    </source>
</evidence>
<dbReference type="SMART" id="SM00091">
    <property type="entry name" value="PAS"/>
    <property type="match status" value="1"/>
</dbReference>
<dbReference type="InterPro" id="IPR011006">
    <property type="entry name" value="CheY-like_superfamily"/>
</dbReference>
<gene>
    <name evidence="10" type="ORF">J2744_000738</name>
</gene>
<dbReference type="PANTHER" id="PTHR48111">
    <property type="entry name" value="REGULATOR OF RPOS"/>
    <property type="match status" value="1"/>
</dbReference>
<keyword evidence="2" id="KW-0902">Two-component regulatory system</keyword>
<dbReference type="NCBIfam" id="TIGR00229">
    <property type="entry name" value="sensory_box"/>
    <property type="match status" value="1"/>
</dbReference>
<evidence type="ECO:0000256" key="2">
    <source>
        <dbReference type="ARBA" id="ARBA00023012"/>
    </source>
</evidence>
<dbReference type="GO" id="GO:0000976">
    <property type="term" value="F:transcription cis-regulatory region binding"/>
    <property type="evidence" value="ECO:0007669"/>
    <property type="project" value="TreeGrafter"/>
</dbReference>
<evidence type="ECO:0000256" key="3">
    <source>
        <dbReference type="ARBA" id="ARBA00023015"/>
    </source>
</evidence>
<keyword evidence="5" id="KW-0804">Transcription</keyword>
<dbReference type="InterPro" id="IPR035965">
    <property type="entry name" value="PAS-like_dom_sf"/>
</dbReference>
<dbReference type="InterPro" id="IPR039420">
    <property type="entry name" value="WalR-like"/>
</dbReference>
<evidence type="ECO:0000256" key="7">
    <source>
        <dbReference type="SAM" id="MobiDB-lite"/>
    </source>
</evidence>
<dbReference type="GO" id="GO:0032993">
    <property type="term" value="C:protein-DNA complex"/>
    <property type="evidence" value="ECO:0007669"/>
    <property type="project" value="TreeGrafter"/>
</dbReference>
<dbReference type="GO" id="GO:0005829">
    <property type="term" value="C:cytosol"/>
    <property type="evidence" value="ECO:0007669"/>
    <property type="project" value="TreeGrafter"/>
</dbReference>
<dbReference type="Pfam" id="PF08448">
    <property type="entry name" value="PAS_4"/>
    <property type="match status" value="1"/>
</dbReference>
<dbReference type="SMART" id="SM00448">
    <property type="entry name" value="REC"/>
    <property type="match status" value="1"/>
</dbReference>
<dbReference type="Gene3D" id="3.40.50.2300">
    <property type="match status" value="1"/>
</dbReference>
<proteinExistence type="predicted"/>
<dbReference type="SUPFAM" id="SSF55785">
    <property type="entry name" value="PYP-like sensor domain (PAS domain)"/>
    <property type="match status" value="1"/>
</dbReference>
<feature type="region of interest" description="Disordered" evidence="7">
    <location>
        <begin position="247"/>
        <end position="306"/>
    </location>
</feature>
<evidence type="ECO:0000259" key="9">
    <source>
        <dbReference type="PROSITE" id="PS50112"/>
    </source>
</evidence>
<evidence type="ECO:0000256" key="1">
    <source>
        <dbReference type="ARBA" id="ARBA00022553"/>
    </source>
</evidence>
<reference evidence="10 11" key="1">
    <citation type="submission" date="2021-03" db="EMBL/GenBank/DDBJ databases">
        <title>Genomic Encyclopedia of Type Strains, Phase IV (KMG-IV): sequencing the most valuable type-strain genomes for metagenomic binning, comparative biology and taxonomic classification.</title>
        <authorList>
            <person name="Goeker M."/>
        </authorList>
    </citation>
    <scope>NUCLEOTIDE SEQUENCE [LARGE SCALE GENOMIC DNA]</scope>
    <source>
        <strain evidence="10 11">DSM 12287</strain>
    </source>
</reference>
<feature type="modified residue" description="4-aspartylphosphate" evidence="6">
    <location>
        <position position="63"/>
    </location>
</feature>
<dbReference type="SUPFAM" id="SSF52172">
    <property type="entry name" value="CheY-like"/>
    <property type="match status" value="1"/>
</dbReference>
<name>A0A8J7UMV7_9EURY</name>
<dbReference type="GO" id="GO:0006355">
    <property type="term" value="P:regulation of DNA-templated transcription"/>
    <property type="evidence" value="ECO:0007669"/>
    <property type="project" value="TreeGrafter"/>
</dbReference>
<evidence type="ECO:0000256" key="4">
    <source>
        <dbReference type="ARBA" id="ARBA00023125"/>
    </source>
</evidence>
<evidence type="ECO:0000256" key="5">
    <source>
        <dbReference type="ARBA" id="ARBA00023163"/>
    </source>
</evidence>
<evidence type="ECO:0000313" key="10">
    <source>
        <dbReference type="EMBL" id="MBP1901080.1"/>
    </source>
</evidence>
<feature type="compositionally biased region" description="Acidic residues" evidence="7">
    <location>
        <begin position="290"/>
        <end position="300"/>
    </location>
</feature>
<feature type="domain" description="Response regulatory" evidence="8">
    <location>
        <begin position="12"/>
        <end position="128"/>
    </location>
</feature>
<dbReference type="PROSITE" id="PS50112">
    <property type="entry name" value="PAS"/>
    <property type="match status" value="1"/>
</dbReference>
<keyword evidence="4" id="KW-0238">DNA-binding</keyword>
<dbReference type="Pfam" id="PF00072">
    <property type="entry name" value="Response_reg"/>
    <property type="match status" value="1"/>
</dbReference>
<keyword evidence="11" id="KW-1185">Reference proteome</keyword>
<dbReference type="Gene3D" id="3.30.450.20">
    <property type="entry name" value="PAS domain"/>
    <property type="match status" value="1"/>
</dbReference>
<organism evidence="10 11">
    <name type="scientific">Halorubrum trapanicum</name>
    <dbReference type="NCBI Taxonomy" id="29284"/>
    <lineage>
        <taxon>Archaea</taxon>
        <taxon>Methanobacteriati</taxon>
        <taxon>Methanobacteriota</taxon>
        <taxon>Stenosarchaea group</taxon>
        <taxon>Halobacteria</taxon>
        <taxon>Halobacteriales</taxon>
        <taxon>Haloferacaceae</taxon>
        <taxon>Halorubrum</taxon>
    </lineage>
</organism>
<keyword evidence="3" id="KW-0805">Transcription regulation</keyword>
<dbReference type="EMBL" id="JAGGKE010000002">
    <property type="protein sequence ID" value="MBP1901080.1"/>
    <property type="molecule type" value="Genomic_DNA"/>
</dbReference>
<dbReference type="InterPro" id="IPR000014">
    <property type="entry name" value="PAS"/>
</dbReference>
<dbReference type="OrthoDB" id="8127at2157"/>
<dbReference type="AlphaFoldDB" id="A0A8J7UMV7"/>
<dbReference type="PANTHER" id="PTHR48111:SF1">
    <property type="entry name" value="TWO-COMPONENT RESPONSE REGULATOR ORR33"/>
    <property type="match status" value="1"/>
</dbReference>
<comment type="caution">
    <text evidence="10">The sequence shown here is derived from an EMBL/GenBank/DDBJ whole genome shotgun (WGS) entry which is preliminary data.</text>
</comment>
<sequence length="306" mass="33331">MAQRTASGDRIRVLHVEDDEAFADLTAAYFERLDADIRHEAVRTVGAARRRCRGESFDAVVCDYDLPDGTGIDLLERVREIDPELPFVLFTGKGSEEVASEAISAGVTDYLQKRGGTDQYEVLVNRIRNAVDRHRLMRQVDRAVAALEAASEPIGILGADGTYLFANEAYASVYGLAPDDVVGTHWRAFYPDEEVDRFVEEILPRVTAEGYWSGEAVVYGADDRLVRERLALTHTTDGGHVCIVRETEPIEESSPNVASADATHPNAGDRDDPDVVGSDAPDAVGSDAPDPVDSDAPDAVDPDRTD</sequence>
<evidence type="ECO:0000313" key="11">
    <source>
        <dbReference type="Proteomes" id="UP000770586"/>
    </source>
</evidence>
<evidence type="ECO:0000259" key="8">
    <source>
        <dbReference type="PROSITE" id="PS50110"/>
    </source>
</evidence>
<protein>
    <submittedName>
        <fullName evidence="10">PAS domain S-box-containing protein</fullName>
    </submittedName>
</protein>
<feature type="domain" description="PAS" evidence="9">
    <location>
        <begin position="139"/>
        <end position="210"/>
    </location>
</feature>
<dbReference type="Proteomes" id="UP000770586">
    <property type="component" value="Unassembled WGS sequence"/>
</dbReference>
<dbReference type="PROSITE" id="PS50110">
    <property type="entry name" value="RESPONSE_REGULATORY"/>
    <property type="match status" value="1"/>
</dbReference>
<dbReference type="CDD" id="cd00130">
    <property type="entry name" value="PAS"/>
    <property type="match status" value="1"/>
</dbReference>
<dbReference type="GO" id="GO:0000156">
    <property type="term" value="F:phosphorelay response regulator activity"/>
    <property type="evidence" value="ECO:0007669"/>
    <property type="project" value="TreeGrafter"/>
</dbReference>